<protein>
    <submittedName>
        <fullName evidence="2">Uncharacterized protein</fullName>
    </submittedName>
</protein>
<feature type="region of interest" description="Disordered" evidence="1">
    <location>
        <begin position="1"/>
        <end position="30"/>
    </location>
</feature>
<evidence type="ECO:0000256" key="1">
    <source>
        <dbReference type="SAM" id="MobiDB-lite"/>
    </source>
</evidence>
<keyword evidence="3" id="KW-1185">Reference proteome</keyword>
<gene>
    <name evidence="2" type="ORF">Pmani_036635</name>
</gene>
<dbReference type="Proteomes" id="UP001292094">
    <property type="component" value="Unassembled WGS sequence"/>
</dbReference>
<comment type="caution">
    <text evidence="2">The sequence shown here is derived from an EMBL/GenBank/DDBJ whole genome shotgun (WGS) entry which is preliminary data.</text>
</comment>
<proteinExistence type="predicted"/>
<name>A0AAE1NJ71_9EUCA</name>
<evidence type="ECO:0000313" key="2">
    <source>
        <dbReference type="EMBL" id="KAK4290457.1"/>
    </source>
</evidence>
<organism evidence="2 3">
    <name type="scientific">Petrolisthes manimaculis</name>
    <dbReference type="NCBI Taxonomy" id="1843537"/>
    <lineage>
        <taxon>Eukaryota</taxon>
        <taxon>Metazoa</taxon>
        <taxon>Ecdysozoa</taxon>
        <taxon>Arthropoda</taxon>
        <taxon>Crustacea</taxon>
        <taxon>Multicrustacea</taxon>
        <taxon>Malacostraca</taxon>
        <taxon>Eumalacostraca</taxon>
        <taxon>Eucarida</taxon>
        <taxon>Decapoda</taxon>
        <taxon>Pleocyemata</taxon>
        <taxon>Anomura</taxon>
        <taxon>Galatheoidea</taxon>
        <taxon>Porcellanidae</taxon>
        <taxon>Petrolisthes</taxon>
    </lineage>
</organism>
<reference evidence="2" key="1">
    <citation type="submission" date="2023-11" db="EMBL/GenBank/DDBJ databases">
        <title>Genome assemblies of two species of porcelain crab, Petrolisthes cinctipes and Petrolisthes manimaculis (Anomura: Porcellanidae).</title>
        <authorList>
            <person name="Angst P."/>
        </authorList>
    </citation>
    <scope>NUCLEOTIDE SEQUENCE</scope>
    <source>
        <strain evidence="2">PB745_02</strain>
        <tissue evidence="2">Gill</tissue>
    </source>
</reference>
<dbReference type="AlphaFoldDB" id="A0AAE1NJ71"/>
<dbReference type="EMBL" id="JAWZYT010005474">
    <property type="protein sequence ID" value="KAK4290457.1"/>
    <property type="molecule type" value="Genomic_DNA"/>
</dbReference>
<sequence length="90" mass="9512">MRGQVWGQCEGTGCGDKEGGQDEGTSPGRWGRRRMAVILAYAGCPNSLLPNITLNYCPTETSKIPGRTIWHAGCKSRGDGDGGSGRKEGV</sequence>
<evidence type="ECO:0000313" key="3">
    <source>
        <dbReference type="Proteomes" id="UP001292094"/>
    </source>
</evidence>
<accession>A0AAE1NJ71</accession>